<dbReference type="PROSITE" id="PS50931">
    <property type="entry name" value="HTH_LYSR"/>
    <property type="match status" value="1"/>
</dbReference>
<comment type="similarity">
    <text evidence="1">Belongs to the LysR transcriptional regulatory family.</text>
</comment>
<evidence type="ECO:0000256" key="4">
    <source>
        <dbReference type="ARBA" id="ARBA00023163"/>
    </source>
</evidence>
<proteinExistence type="inferred from homology"/>
<dbReference type="PRINTS" id="PR00039">
    <property type="entry name" value="HTHLYSR"/>
</dbReference>
<dbReference type="PANTHER" id="PTHR30346:SF17">
    <property type="entry name" value="LYSR FAMILY TRANSCRIPTIONAL REGULATOR"/>
    <property type="match status" value="1"/>
</dbReference>
<dbReference type="InterPro" id="IPR005119">
    <property type="entry name" value="LysR_subst-bd"/>
</dbReference>
<evidence type="ECO:0000256" key="2">
    <source>
        <dbReference type="ARBA" id="ARBA00023015"/>
    </source>
</evidence>
<gene>
    <name evidence="6" type="ORF">ACFQQL_05830</name>
</gene>
<dbReference type="EMBL" id="JBHTCQ010000001">
    <property type="protein sequence ID" value="MFC7404621.1"/>
    <property type="molecule type" value="Genomic_DNA"/>
</dbReference>
<keyword evidence="7" id="KW-1185">Reference proteome</keyword>
<organism evidence="6 7">
    <name type="scientific">Georgenia alba</name>
    <dbReference type="NCBI Taxonomy" id="2233858"/>
    <lineage>
        <taxon>Bacteria</taxon>
        <taxon>Bacillati</taxon>
        <taxon>Actinomycetota</taxon>
        <taxon>Actinomycetes</taxon>
        <taxon>Micrococcales</taxon>
        <taxon>Bogoriellaceae</taxon>
        <taxon>Georgenia</taxon>
    </lineage>
</organism>
<evidence type="ECO:0000313" key="7">
    <source>
        <dbReference type="Proteomes" id="UP001596455"/>
    </source>
</evidence>
<accession>A0ABW2Q560</accession>
<dbReference type="InterPro" id="IPR036388">
    <property type="entry name" value="WH-like_DNA-bd_sf"/>
</dbReference>
<evidence type="ECO:0000256" key="3">
    <source>
        <dbReference type="ARBA" id="ARBA00023125"/>
    </source>
</evidence>
<dbReference type="PANTHER" id="PTHR30346">
    <property type="entry name" value="TRANSCRIPTIONAL DUAL REGULATOR HCAR-RELATED"/>
    <property type="match status" value="1"/>
</dbReference>
<dbReference type="Pfam" id="PF03466">
    <property type="entry name" value="LysR_substrate"/>
    <property type="match status" value="1"/>
</dbReference>
<evidence type="ECO:0000256" key="1">
    <source>
        <dbReference type="ARBA" id="ARBA00009437"/>
    </source>
</evidence>
<reference evidence="7" key="1">
    <citation type="journal article" date="2019" name="Int. J. Syst. Evol. Microbiol.">
        <title>The Global Catalogue of Microorganisms (GCM) 10K type strain sequencing project: providing services to taxonomists for standard genome sequencing and annotation.</title>
        <authorList>
            <consortium name="The Broad Institute Genomics Platform"/>
            <consortium name="The Broad Institute Genome Sequencing Center for Infectious Disease"/>
            <person name="Wu L."/>
            <person name="Ma J."/>
        </authorList>
    </citation>
    <scope>NUCLEOTIDE SEQUENCE [LARGE SCALE GENOMIC DNA]</scope>
    <source>
        <strain evidence="7">JCM 1490</strain>
    </source>
</reference>
<dbReference type="Pfam" id="PF00126">
    <property type="entry name" value="HTH_1"/>
    <property type="match status" value="1"/>
</dbReference>
<keyword evidence="4" id="KW-0804">Transcription</keyword>
<protein>
    <submittedName>
        <fullName evidence="6">LysR substrate-binding domain-containing protein</fullName>
    </submittedName>
</protein>
<comment type="caution">
    <text evidence="6">The sequence shown here is derived from an EMBL/GenBank/DDBJ whole genome shotgun (WGS) entry which is preliminary data.</text>
</comment>
<evidence type="ECO:0000259" key="5">
    <source>
        <dbReference type="PROSITE" id="PS50931"/>
    </source>
</evidence>
<dbReference type="SUPFAM" id="SSF46785">
    <property type="entry name" value="Winged helix' DNA-binding domain"/>
    <property type="match status" value="1"/>
</dbReference>
<dbReference type="InterPro" id="IPR000847">
    <property type="entry name" value="LysR_HTH_N"/>
</dbReference>
<dbReference type="Gene3D" id="3.40.190.10">
    <property type="entry name" value="Periplasmic binding protein-like II"/>
    <property type="match status" value="2"/>
</dbReference>
<keyword evidence="3" id="KW-0238">DNA-binding</keyword>
<dbReference type="SUPFAM" id="SSF53850">
    <property type="entry name" value="Periplasmic binding protein-like II"/>
    <property type="match status" value="1"/>
</dbReference>
<dbReference type="RefSeq" id="WP_382392191.1">
    <property type="nucleotide sequence ID" value="NZ_JBHTCQ010000001.1"/>
</dbReference>
<dbReference type="CDD" id="cd08414">
    <property type="entry name" value="PBP2_LTTR_aromatics_like"/>
    <property type="match status" value="1"/>
</dbReference>
<dbReference type="Gene3D" id="1.10.10.10">
    <property type="entry name" value="Winged helix-like DNA-binding domain superfamily/Winged helix DNA-binding domain"/>
    <property type="match status" value="1"/>
</dbReference>
<keyword evidence="2" id="KW-0805">Transcription regulation</keyword>
<feature type="domain" description="HTH lysR-type" evidence="5">
    <location>
        <begin position="4"/>
        <end position="61"/>
    </location>
</feature>
<evidence type="ECO:0000313" key="6">
    <source>
        <dbReference type="EMBL" id="MFC7404621.1"/>
    </source>
</evidence>
<sequence length="305" mass="32527">MPDLELRLLRNFTAVYEARSFTAAARRLRTSQPPVSQAIAALERELGVRLFERTTRAVTPTSAAETLYPEAQFLLRRAAETVTLIERGAQGRPVRLAAVTSTFPALLPAILPLLAEYEPVVTEMGSEEQKHALAAGHLDLAILRDWGDATDDQIVLADERFVLAVPADHPLAGTGSAALTAVAEERIVLFERSRAPVAFDAIAGACTAAGFSPSPICHVQSEQAMLGLVSAGAGVAIVSELLTLTPWPGVSYVAVDDATHRTPLRARVARGDPLGLLEVIERAFRSAQSRLGFATAEAPHDGSQP</sequence>
<name>A0ABW2Q560_9MICO</name>
<dbReference type="Proteomes" id="UP001596455">
    <property type="component" value="Unassembled WGS sequence"/>
</dbReference>
<dbReference type="InterPro" id="IPR036390">
    <property type="entry name" value="WH_DNA-bd_sf"/>
</dbReference>